<dbReference type="GO" id="GO:0020037">
    <property type="term" value="F:heme binding"/>
    <property type="evidence" value="ECO:0007669"/>
    <property type="project" value="InterPro"/>
</dbReference>
<dbReference type="Pfam" id="PF00067">
    <property type="entry name" value="p450"/>
    <property type="match status" value="1"/>
</dbReference>
<dbReference type="PRINTS" id="PR00463">
    <property type="entry name" value="EP450I"/>
</dbReference>
<feature type="binding site" description="axial binding residue" evidence="11">
    <location>
        <position position="470"/>
    </location>
    <ligand>
        <name>heme</name>
        <dbReference type="ChEBI" id="CHEBI:30413"/>
    </ligand>
    <ligandPart>
        <name>Fe</name>
        <dbReference type="ChEBI" id="CHEBI:18248"/>
    </ligandPart>
</feature>
<keyword evidence="5 11" id="KW-0479">Metal-binding</keyword>
<evidence type="ECO:0000256" key="11">
    <source>
        <dbReference type="PIRSR" id="PIRSR602401-1"/>
    </source>
</evidence>
<proteinExistence type="inferred from homology"/>
<protein>
    <recommendedName>
        <fullName evidence="16">Cytochrome P450</fullName>
    </recommendedName>
</protein>
<evidence type="ECO:0000256" key="8">
    <source>
        <dbReference type="ARBA" id="ARBA00023004"/>
    </source>
</evidence>
<evidence type="ECO:0000313" key="15">
    <source>
        <dbReference type="Proteomes" id="UP001420932"/>
    </source>
</evidence>
<dbReference type="GO" id="GO:0016020">
    <property type="term" value="C:membrane"/>
    <property type="evidence" value="ECO:0007669"/>
    <property type="project" value="UniProtKB-SubCell"/>
</dbReference>
<name>A0AAP0PGR0_9MAGN</name>
<dbReference type="PANTHER" id="PTHR24282:SF236">
    <property type="entry name" value="CYTOCHROME P450"/>
    <property type="match status" value="1"/>
</dbReference>
<dbReference type="InterPro" id="IPR001128">
    <property type="entry name" value="Cyt_P450"/>
</dbReference>
<dbReference type="GO" id="GO:0044550">
    <property type="term" value="P:secondary metabolite biosynthetic process"/>
    <property type="evidence" value="ECO:0007669"/>
    <property type="project" value="UniProtKB-ARBA"/>
</dbReference>
<evidence type="ECO:0000256" key="5">
    <source>
        <dbReference type="ARBA" id="ARBA00022723"/>
    </source>
</evidence>
<evidence type="ECO:0000256" key="3">
    <source>
        <dbReference type="ARBA" id="ARBA00022617"/>
    </source>
</evidence>
<dbReference type="InterPro" id="IPR002401">
    <property type="entry name" value="Cyt_P450_E_grp-I"/>
</dbReference>
<comment type="cofactor">
    <cofactor evidence="11">
        <name>heme</name>
        <dbReference type="ChEBI" id="CHEBI:30413"/>
    </cofactor>
</comment>
<organism evidence="14 15">
    <name type="scientific">Stephania yunnanensis</name>
    <dbReference type="NCBI Taxonomy" id="152371"/>
    <lineage>
        <taxon>Eukaryota</taxon>
        <taxon>Viridiplantae</taxon>
        <taxon>Streptophyta</taxon>
        <taxon>Embryophyta</taxon>
        <taxon>Tracheophyta</taxon>
        <taxon>Spermatophyta</taxon>
        <taxon>Magnoliopsida</taxon>
        <taxon>Ranunculales</taxon>
        <taxon>Menispermaceae</taxon>
        <taxon>Menispermoideae</taxon>
        <taxon>Cissampelideae</taxon>
        <taxon>Stephania</taxon>
    </lineage>
</organism>
<dbReference type="InterPro" id="IPR050665">
    <property type="entry name" value="Cytochrome_P450_Monooxygen"/>
</dbReference>
<evidence type="ECO:0000256" key="4">
    <source>
        <dbReference type="ARBA" id="ARBA00022692"/>
    </source>
</evidence>
<comment type="subcellular location">
    <subcellularLocation>
        <location evidence="1">Membrane</location>
    </subcellularLocation>
</comment>
<evidence type="ECO:0000256" key="7">
    <source>
        <dbReference type="ARBA" id="ARBA00023002"/>
    </source>
</evidence>
<feature type="transmembrane region" description="Helical" evidence="13">
    <location>
        <begin position="6"/>
        <end position="27"/>
    </location>
</feature>
<evidence type="ECO:0008006" key="16">
    <source>
        <dbReference type="Google" id="ProtNLM"/>
    </source>
</evidence>
<accession>A0AAP0PGR0</accession>
<comment type="caution">
    <text evidence="14">The sequence shown here is derived from an EMBL/GenBank/DDBJ whole genome shotgun (WGS) entry which is preliminary data.</text>
</comment>
<dbReference type="GO" id="GO:0016705">
    <property type="term" value="F:oxidoreductase activity, acting on paired donors, with incorporation or reduction of molecular oxygen"/>
    <property type="evidence" value="ECO:0007669"/>
    <property type="project" value="InterPro"/>
</dbReference>
<dbReference type="GO" id="GO:0005506">
    <property type="term" value="F:iron ion binding"/>
    <property type="evidence" value="ECO:0007669"/>
    <property type="project" value="InterPro"/>
</dbReference>
<evidence type="ECO:0000256" key="2">
    <source>
        <dbReference type="ARBA" id="ARBA00010617"/>
    </source>
</evidence>
<evidence type="ECO:0000256" key="13">
    <source>
        <dbReference type="SAM" id="Phobius"/>
    </source>
</evidence>
<evidence type="ECO:0000256" key="9">
    <source>
        <dbReference type="ARBA" id="ARBA00023033"/>
    </source>
</evidence>
<dbReference type="Proteomes" id="UP001420932">
    <property type="component" value="Unassembled WGS sequence"/>
</dbReference>
<keyword evidence="10 13" id="KW-0472">Membrane</keyword>
<dbReference type="GO" id="GO:0004497">
    <property type="term" value="F:monooxygenase activity"/>
    <property type="evidence" value="ECO:0007669"/>
    <property type="project" value="UniProtKB-KW"/>
</dbReference>
<reference evidence="14 15" key="1">
    <citation type="submission" date="2024-01" db="EMBL/GenBank/DDBJ databases">
        <title>Genome assemblies of Stephania.</title>
        <authorList>
            <person name="Yang L."/>
        </authorList>
    </citation>
    <scope>NUCLEOTIDE SEQUENCE [LARGE SCALE GENOMIC DNA]</scope>
    <source>
        <strain evidence="14">YNDBR</strain>
        <tissue evidence="14">Leaf</tissue>
    </source>
</reference>
<dbReference type="InterPro" id="IPR036396">
    <property type="entry name" value="Cyt_P450_sf"/>
</dbReference>
<dbReference type="PANTHER" id="PTHR24282">
    <property type="entry name" value="CYTOCHROME P450 FAMILY MEMBER"/>
    <property type="match status" value="1"/>
</dbReference>
<keyword evidence="8 11" id="KW-0408">Iron</keyword>
<dbReference type="Gene3D" id="1.10.630.10">
    <property type="entry name" value="Cytochrome P450"/>
    <property type="match status" value="1"/>
</dbReference>
<comment type="similarity">
    <text evidence="2 12">Belongs to the cytochrome P450 family.</text>
</comment>
<dbReference type="SUPFAM" id="SSF48264">
    <property type="entry name" value="Cytochrome P450"/>
    <property type="match status" value="1"/>
</dbReference>
<keyword evidence="6 13" id="KW-1133">Transmembrane helix</keyword>
<keyword evidence="15" id="KW-1185">Reference proteome</keyword>
<dbReference type="AlphaFoldDB" id="A0AAP0PGR0"/>
<keyword evidence="4 13" id="KW-0812">Transmembrane</keyword>
<gene>
    <name evidence="14" type="ORF">Syun_011684</name>
</gene>
<evidence type="ECO:0000256" key="10">
    <source>
        <dbReference type="ARBA" id="ARBA00023136"/>
    </source>
</evidence>
<dbReference type="PROSITE" id="PS00086">
    <property type="entry name" value="CYTOCHROME_P450"/>
    <property type="match status" value="1"/>
</dbReference>
<evidence type="ECO:0000256" key="12">
    <source>
        <dbReference type="RuleBase" id="RU000461"/>
    </source>
</evidence>
<keyword evidence="3 11" id="KW-0349">Heme</keyword>
<sequence>MGVKGISIWVFGYLCLYLLTHLIKFLYKTWWTPIHIQKVFRSQGISGPSYRFHHGNTKEMSKMIEESKKKPIKLSHDILPITQPHMHSWLNKYGRMFLYWYGTKAQLVITEPELIKEILNNKDGTYPKFQLEGYFKKLLGDGLVSVEGKKWITQRKIANHSFHADSLKGMVKAMTESVEMMLERWRITYAEGNNEIEAFQEFRVLTSEIISRTAFGSNYLEGKNIFDMISKLASLASANSYKMKIPIIGKIFRSSDEIESDKLELQVRKSIIEIVRKKEEEMRLEGSNSSEGCDFLGLLIKATQETDEEKKISIDDVIDECKTFYFAGHETTTGLLAWTSLLLAINPEWQDKARKEATEFLNKNYSTSEIYSHIARSKTLNIIINETLRLYPLTSSIGRRVSKKVRLGNLLLPPGVGVTIPVLAIHHDAEIWGEDVHVFKPERFSEGVAKATTNSANMAFLPFGYGPRTCVGLSFALIEAKIALLMILSRFHFALSPTYVHSPVYHPTLHARHGIQITLHACL</sequence>
<keyword evidence="9 12" id="KW-0503">Monooxygenase</keyword>
<evidence type="ECO:0000256" key="6">
    <source>
        <dbReference type="ARBA" id="ARBA00022989"/>
    </source>
</evidence>
<evidence type="ECO:0000256" key="1">
    <source>
        <dbReference type="ARBA" id="ARBA00004370"/>
    </source>
</evidence>
<dbReference type="EMBL" id="JBBNAF010000005">
    <property type="protein sequence ID" value="KAK9142284.1"/>
    <property type="molecule type" value="Genomic_DNA"/>
</dbReference>
<keyword evidence="7 12" id="KW-0560">Oxidoreductase</keyword>
<evidence type="ECO:0000313" key="14">
    <source>
        <dbReference type="EMBL" id="KAK9142284.1"/>
    </source>
</evidence>
<dbReference type="PRINTS" id="PR00385">
    <property type="entry name" value="P450"/>
</dbReference>
<dbReference type="InterPro" id="IPR017972">
    <property type="entry name" value="Cyt_P450_CS"/>
</dbReference>